<dbReference type="EMBL" id="BOON01000018">
    <property type="protein sequence ID" value="GII22538.1"/>
    <property type="molecule type" value="Genomic_DNA"/>
</dbReference>
<sequence length="85" mass="9181">MVERGLRCAGRVAEVESLFADELALSEMIADDDGTGDAEAWETADDRIAETMALVARPVGLPGSYVHIGGGEAWFHWSDEPFGQQ</sequence>
<reference evidence="1" key="1">
    <citation type="submission" date="2021-01" db="EMBL/GenBank/DDBJ databases">
        <title>Whole genome shotgun sequence of Planosporangium mesophilum NBRC 109066.</title>
        <authorList>
            <person name="Komaki H."/>
            <person name="Tamura T."/>
        </authorList>
    </citation>
    <scope>NUCLEOTIDE SEQUENCE</scope>
    <source>
        <strain evidence="1">NBRC 109066</strain>
    </source>
</reference>
<name>A0A8J3T9W4_9ACTN</name>
<keyword evidence="2" id="KW-1185">Reference proteome</keyword>
<dbReference type="RefSeq" id="WP_168114538.1">
    <property type="nucleotide sequence ID" value="NZ_BOON01000018.1"/>
</dbReference>
<comment type="caution">
    <text evidence="1">The sequence shown here is derived from an EMBL/GenBank/DDBJ whole genome shotgun (WGS) entry which is preliminary data.</text>
</comment>
<evidence type="ECO:0000313" key="1">
    <source>
        <dbReference type="EMBL" id="GII22538.1"/>
    </source>
</evidence>
<gene>
    <name evidence="1" type="ORF">Pme01_21350</name>
</gene>
<protein>
    <submittedName>
        <fullName evidence="1">Uncharacterized protein</fullName>
    </submittedName>
</protein>
<dbReference type="Proteomes" id="UP000599074">
    <property type="component" value="Unassembled WGS sequence"/>
</dbReference>
<accession>A0A8J3T9W4</accession>
<dbReference type="AlphaFoldDB" id="A0A8J3T9W4"/>
<organism evidence="1 2">
    <name type="scientific">Planosporangium mesophilum</name>
    <dbReference type="NCBI Taxonomy" id="689768"/>
    <lineage>
        <taxon>Bacteria</taxon>
        <taxon>Bacillati</taxon>
        <taxon>Actinomycetota</taxon>
        <taxon>Actinomycetes</taxon>
        <taxon>Micromonosporales</taxon>
        <taxon>Micromonosporaceae</taxon>
        <taxon>Planosporangium</taxon>
    </lineage>
</organism>
<proteinExistence type="predicted"/>
<evidence type="ECO:0000313" key="2">
    <source>
        <dbReference type="Proteomes" id="UP000599074"/>
    </source>
</evidence>